<gene>
    <name evidence="1" type="ORF">FBU59_002855</name>
</gene>
<proteinExistence type="predicted"/>
<sequence length="114" mass="12716">MAAHHSTALDIADYSGIGIDERRMRRISDPATGEAQMCEFVGNRRNPLGKTEEGELVDYDDPADEGAEESFRDNNVDDNFIDYFRPRFGTRLRRLRDAAAKAAAAAARKPAQNQ</sequence>
<comment type="caution">
    <text evidence="1">The sequence shown here is derived from an EMBL/GenBank/DDBJ whole genome shotgun (WGS) entry which is preliminary data.</text>
</comment>
<evidence type="ECO:0000313" key="2">
    <source>
        <dbReference type="Proteomes" id="UP001150603"/>
    </source>
</evidence>
<keyword evidence="2" id="KW-1185">Reference proteome</keyword>
<accession>A0ACC1JAA0</accession>
<evidence type="ECO:0000313" key="1">
    <source>
        <dbReference type="EMBL" id="KAJ1943618.1"/>
    </source>
</evidence>
<protein>
    <submittedName>
        <fullName evidence="1">Uncharacterized protein</fullName>
    </submittedName>
</protein>
<name>A0ACC1JAA0_9FUNG</name>
<dbReference type="EMBL" id="JANBPW010001664">
    <property type="protein sequence ID" value="KAJ1943618.1"/>
    <property type="molecule type" value="Genomic_DNA"/>
</dbReference>
<reference evidence="1" key="1">
    <citation type="submission" date="2022-07" db="EMBL/GenBank/DDBJ databases">
        <title>Phylogenomic reconstructions and comparative analyses of Kickxellomycotina fungi.</title>
        <authorList>
            <person name="Reynolds N.K."/>
            <person name="Stajich J.E."/>
            <person name="Barry K."/>
            <person name="Grigoriev I.V."/>
            <person name="Crous P."/>
            <person name="Smith M.E."/>
        </authorList>
    </citation>
    <scope>NUCLEOTIDE SEQUENCE</scope>
    <source>
        <strain evidence="1">NRRL 5244</strain>
    </source>
</reference>
<organism evidence="1 2">
    <name type="scientific">Linderina macrospora</name>
    <dbReference type="NCBI Taxonomy" id="4868"/>
    <lineage>
        <taxon>Eukaryota</taxon>
        <taxon>Fungi</taxon>
        <taxon>Fungi incertae sedis</taxon>
        <taxon>Zoopagomycota</taxon>
        <taxon>Kickxellomycotina</taxon>
        <taxon>Kickxellomycetes</taxon>
        <taxon>Kickxellales</taxon>
        <taxon>Kickxellaceae</taxon>
        <taxon>Linderina</taxon>
    </lineage>
</organism>
<dbReference type="Proteomes" id="UP001150603">
    <property type="component" value="Unassembled WGS sequence"/>
</dbReference>